<evidence type="ECO:0000313" key="3">
    <source>
        <dbReference type="Proteomes" id="UP000199392"/>
    </source>
</evidence>
<dbReference type="CDD" id="cd14498">
    <property type="entry name" value="DSP"/>
    <property type="match status" value="1"/>
</dbReference>
<accession>A0A1I6W4Y6</accession>
<evidence type="ECO:0000259" key="1">
    <source>
        <dbReference type="PROSITE" id="PS50056"/>
    </source>
</evidence>
<proteinExistence type="predicted"/>
<sequence>MKDEDRRAPVYERPALSLIADNIGPHGATLYIGGMEGARDMDLLRAHDIRILVNCAVNLDFDLVDRALLAPENGKVAAGYGALRYYKIGMIDGDGNPSAMMLAGLLILQGALRQTMPARATYPFEDGGNVLVNCRAGRSRSVALVSLLLHVEAPERFPTLDDAVAHVREARALRPDEWFETPKPMLLDAAREAAVWARAIAKGAPPLD</sequence>
<dbReference type="SUPFAM" id="SSF52799">
    <property type="entry name" value="(Phosphotyrosine protein) phosphatases II"/>
    <property type="match status" value="1"/>
</dbReference>
<feature type="domain" description="Tyrosine specific protein phosphatases" evidence="1">
    <location>
        <begin position="125"/>
        <end position="171"/>
    </location>
</feature>
<dbReference type="OrthoDB" id="8016560at2"/>
<organism evidence="2 3">
    <name type="scientific">Alloyangia pacifica</name>
    <dbReference type="NCBI Taxonomy" id="311180"/>
    <lineage>
        <taxon>Bacteria</taxon>
        <taxon>Pseudomonadati</taxon>
        <taxon>Pseudomonadota</taxon>
        <taxon>Alphaproteobacteria</taxon>
        <taxon>Rhodobacterales</taxon>
        <taxon>Roseobacteraceae</taxon>
        <taxon>Alloyangia</taxon>
    </lineage>
</organism>
<dbReference type="STRING" id="311180.SAMN04488050_11521"/>
<dbReference type="InterPro" id="IPR000387">
    <property type="entry name" value="Tyr_Pase_dom"/>
</dbReference>
<gene>
    <name evidence="2" type="ORF">SAMN04488050_11521</name>
</gene>
<dbReference type="Gene3D" id="3.90.190.10">
    <property type="entry name" value="Protein tyrosine phosphatase superfamily"/>
    <property type="match status" value="1"/>
</dbReference>
<dbReference type="Proteomes" id="UP000199392">
    <property type="component" value="Unassembled WGS sequence"/>
</dbReference>
<protein>
    <recommendedName>
        <fullName evidence="1">Tyrosine specific protein phosphatases domain-containing protein</fullName>
    </recommendedName>
</protein>
<keyword evidence="3" id="KW-1185">Reference proteome</keyword>
<evidence type="ECO:0000313" key="2">
    <source>
        <dbReference type="EMBL" id="SFT21040.1"/>
    </source>
</evidence>
<dbReference type="AlphaFoldDB" id="A0A1I6W4Y6"/>
<name>A0A1I6W4Y6_9RHOB</name>
<dbReference type="RefSeq" id="WP_092430271.1">
    <property type="nucleotide sequence ID" value="NZ_FNCL01000018.1"/>
</dbReference>
<dbReference type="EMBL" id="FOZW01000015">
    <property type="protein sequence ID" value="SFT21040.1"/>
    <property type="molecule type" value="Genomic_DNA"/>
</dbReference>
<dbReference type="InterPro" id="IPR029021">
    <property type="entry name" value="Prot-tyrosine_phosphatase-like"/>
</dbReference>
<reference evidence="3" key="1">
    <citation type="submission" date="2016-10" db="EMBL/GenBank/DDBJ databases">
        <authorList>
            <person name="Varghese N."/>
            <person name="Submissions S."/>
        </authorList>
    </citation>
    <scope>NUCLEOTIDE SEQUENCE [LARGE SCALE GENOMIC DNA]</scope>
    <source>
        <strain evidence="3">DSM 26894</strain>
    </source>
</reference>
<dbReference type="PROSITE" id="PS50056">
    <property type="entry name" value="TYR_PHOSPHATASE_2"/>
    <property type="match status" value="1"/>
</dbReference>